<evidence type="ECO:0000313" key="2">
    <source>
        <dbReference type="EMBL" id="EFG08403.1"/>
    </source>
</evidence>
<dbReference type="AlphaFoldDB" id="E2PZY4"/>
<protein>
    <recommendedName>
        <fullName evidence="4">Beta/gamma crystallin 'Greek key' domain-containing protein</fullName>
    </recommendedName>
</protein>
<reference evidence="2 3" key="1">
    <citation type="journal article" date="2010" name="Genome Biol. Evol.">
        <title>The sequence of a 1.8-mb bacterial linear plasmid reveals a rich evolutionary reservoir of secondary metabolic pathways.</title>
        <authorList>
            <person name="Medema M.H."/>
            <person name="Trefzer A."/>
            <person name="Kovalchuk A."/>
            <person name="van den Berg M."/>
            <person name="Mueller U."/>
            <person name="Heijne W."/>
            <person name="Wu L."/>
            <person name="Alam M.T."/>
            <person name="Ronning C.M."/>
            <person name="Nierman W.C."/>
            <person name="Bovenberg R.A.L."/>
            <person name="Breitling R."/>
            <person name="Takano E."/>
        </authorList>
    </citation>
    <scope>NUCLEOTIDE SEQUENCE [LARGE SCALE GENOMIC DNA]</scope>
    <source>
        <strain evidence="3">ATCC 27064 / DSM 738 / JCM 4710 / NBRC 13307 / NCIMB 12785 / NRRL 3585 / VKM Ac-602</strain>
    </source>
</reference>
<evidence type="ECO:0000256" key="1">
    <source>
        <dbReference type="SAM" id="MobiDB-lite"/>
    </source>
</evidence>
<accession>E2PZY4</accession>
<dbReference type="Proteomes" id="UP000002357">
    <property type="component" value="Chromosome"/>
</dbReference>
<dbReference type="SUPFAM" id="SSF49695">
    <property type="entry name" value="gamma-Crystallin-like"/>
    <property type="match status" value="1"/>
</dbReference>
<keyword evidence="3" id="KW-1185">Reference proteome</keyword>
<gene>
    <name evidence="2" type="ORF">SCLAV_3332</name>
</gene>
<name>E2PZY4_STRCL</name>
<evidence type="ECO:0000313" key="3">
    <source>
        <dbReference type="Proteomes" id="UP000002357"/>
    </source>
</evidence>
<feature type="region of interest" description="Disordered" evidence="1">
    <location>
        <begin position="1"/>
        <end position="22"/>
    </location>
</feature>
<dbReference type="EMBL" id="CM000913">
    <property type="protein sequence ID" value="EFG08403.1"/>
    <property type="molecule type" value="Genomic_DNA"/>
</dbReference>
<dbReference type="Gene3D" id="2.60.20.10">
    <property type="entry name" value="Crystallins"/>
    <property type="match status" value="1"/>
</dbReference>
<dbReference type="STRING" id="1901.BB341_11960"/>
<evidence type="ECO:0008006" key="4">
    <source>
        <dbReference type="Google" id="ProtNLM"/>
    </source>
</evidence>
<dbReference type="InterPro" id="IPR011024">
    <property type="entry name" value="G_crystallin-like"/>
</dbReference>
<proteinExistence type="predicted"/>
<organism evidence="2 3">
    <name type="scientific">Streptomyces clavuligerus</name>
    <dbReference type="NCBI Taxonomy" id="1901"/>
    <lineage>
        <taxon>Bacteria</taxon>
        <taxon>Bacillati</taxon>
        <taxon>Actinomycetota</taxon>
        <taxon>Actinomycetes</taxon>
        <taxon>Kitasatosporales</taxon>
        <taxon>Streptomycetaceae</taxon>
        <taxon>Streptomyces</taxon>
    </lineage>
</organism>
<sequence>MTQPPRGEGQAQYARAGADEESCCPTPPEATMIQRLRPAKLVAALASLALVLGTASAAEADPKADYQLVAVVYEHADYDGESYYIYAPPCKSNNRPESLNELGYGWNDHISSIDLYEQHSCVVTLFEHTWLSGARKKIWRDTADLEDWNDRTSSLSFTFN</sequence>